<gene>
    <name evidence="3" type="ORF">A8L45_20115</name>
</gene>
<organism evidence="3 4">
    <name type="scientific">Veronia pacifica</name>
    <dbReference type="NCBI Taxonomy" id="1080227"/>
    <lineage>
        <taxon>Bacteria</taxon>
        <taxon>Pseudomonadati</taxon>
        <taxon>Pseudomonadota</taxon>
        <taxon>Gammaproteobacteria</taxon>
        <taxon>Vibrionales</taxon>
        <taxon>Vibrionaceae</taxon>
        <taxon>Veronia</taxon>
    </lineage>
</organism>
<dbReference type="OrthoDB" id="9780793at2"/>
<evidence type="ECO:0000313" key="3">
    <source>
        <dbReference type="EMBL" id="ODA30515.1"/>
    </source>
</evidence>
<proteinExistence type="predicted"/>
<keyword evidence="1" id="KW-0472">Membrane</keyword>
<evidence type="ECO:0000256" key="1">
    <source>
        <dbReference type="SAM" id="Phobius"/>
    </source>
</evidence>
<dbReference type="GO" id="GO:0005886">
    <property type="term" value="C:plasma membrane"/>
    <property type="evidence" value="ECO:0007669"/>
    <property type="project" value="TreeGrafter"/>
</dbReference>
<feature type="transmembrane region" description="Helical" evidence="1">
    <location>
        <begin position="62"/>
        <end position="84"/>
    </location>
</feature>
<evidence type="ECO:0000313" key="4">
    <source>
        <dbReference type="Proteomes" id="UP000094936"/>
    </source>
</evidence>
<feature type="transmembrane region" description="Helical" evidence="1">
    <location>
        <begin position="176"/>
        <end position="198"/>
    </location>
</feature>
<dbReference type="GO" id="GO:0020037">
    <property type="term" value="F:heme binding"/>
    <property type="evidence" value="ECO:0007669"/>
    <property type="project" value="InterPro"/>
</dbReference>
<feature type="transmembrane region" description="Helical" evidence="1">
    <location>
        <begin position="35"/>
        <end position="55"/>
    </location>
</feature>
<feature type="domain" description="Cytochrome c assembly protein" evidence="2">
    <location>
        <begin position="41"/>
        <end position="262"/>
    </location>
</feature>
<evidence type="ECO:0000259" key="2">
    <source>
        <dbReference type="Pfam" id="PF01578"/>
    </source>
</evidence>
<reference evidence="3 4" key="1">
    <citation type="submission" date="2016-05" db="EMBL/GenBank/DDBJ databases">
        <title>Genomic Taxonomy of the Vibrionaceae.</title>
        <authorList>
            <person name="Gomez-Gil B."/>
            <person name="Enciso-Ibarra J."/>
        </authorList>
    </citation>
    <scope>NUCLEOTIDE SEQUENCE [LARGE SCALE GENOMIC DNA]</scope>
    <source>
        <strain evidence="3 4">CAIM 1920</strain>
    </source>
</reference>
<keyword evidence="1" id="KW-0812">Transmembrane</keyword>
<name>A0A1C3EBB0_9GAMM</name>
<dbReference type="PANTHER" id="PTHR38034">
    <property type="entry name" value="INNER MEMBRANE PROTEIN YPJD"/>
    <property type="match status" value="1"/>
</dbReference>
<dbReference type="STRING" id="1080227.A8L45_20115"/>
<comment type="caution">
    <text evidence="3">The sequence shown here is derived from an EMBL/GenBank/DDBJ whole genome shotgun (WGS) entry which is preliminary data.</text>
</comment>
<feature type="transmembrane region" description="Helical" evidence="1">
    <location>
        <begin position="210"/>
        <end position="230"/>
    </location>
</feature>
<keyword evidence="1" id="KW-1133">Transmembrane helix</keyword>
<dbReference type="InterPro" id="IPR002541">
    <property type="entry name" value="Cyt_c_assembly"/>
</dbReference>
<accession>A0A1C3EBB0</accession>
<keyword evidence="4" id="KW-1185">Reference proteome</keyword>
<dbReference type="Proteomes" id="UP000094936">
    <property type="component" value="Unassembled WGS sequence"/>
</dbReference>
<sequence>MEIIIAVSSAVLYFAALMQIIPGLSGPNQIPVNRVGLVAMGAMALHAILLSNLILSEDGQNLSILNVSSLVSLIISATTTALMYRLRVWILLPVMYSFSAINLGIASLMPGEITTQLEAHPQQLIHISLALFANAILIIATLYSLQLAWLDYQLKQKNKLVMNPNLPPLMAVERQLFSIIIIGQTLLTLTLLSGFVFSQDMLARENAHKTVLSALAWLVYGILIWGHFRLGWRGRRVIWFSLFGAFFLTLAYFGSRFVREVIITA</sequence>
<feature type="transmembrane region" description="Helical" evidence="1">
    <location>
        <begin position="236"/>
        <end position="253"/>
    </location>
</feature>
<dbReference type="Pfam" id="PF01578">
    <property type="entry name" value="Cytochrom_C_asm"/>
    <property type="match status" value="1"/>
</dbReference>
<dbReference type="EMBL" id="LYBM01000052">
    <property type="protein sequence ID" value="ODA30515.1"/>
    <property type="molecule type" value="Genomic_DNA"/>
</dbReference>
<dbReference type="InterPro" id="IPR052372">
    <property type="entry name" value="YpjD/HemX"/>
</dbReference>
<dbReference type="AlphaFoldDB" id="A0A1C3EBB0"/>
<dbReference type="RefSeq" id="WP_068905160.1">
    <property type="nucleotide sequence ID" value="NZ_JBHUIF010000019.1"/>
</dbReference>
<dbReference type="GO" id="GO:0017004">
    <property type="term" value="P:cytochrome complex assembly"/>
    <property type="evidence" value="ECO:0007669"/>
    <property type="project" value="InterPro"/>
</dbReference>
<dbReference type="PANTHER" id="PTHR38034:SF1">
    <property type="entry name" value="INNER MEMBRANE PROTEIN YPJD"/>
    <property type="match status" value="1"/>
</dbReference>
<protein>
    <submittedName>
        <fullName evidence="3">Chromosome partitioning protein ParB</fullName>
    </submittedName>
</protein>
<feature type="transmembrane region" description="Helical" evidence="1">
    <location>
        <begin position="90"/>
        <end position="109"/>
    </location>
</feature>
<feature type="transmembrane region" description="Helical" evidence="1">
    <location>
        <begin position="129"/>
        <end position="150"/>
    </location>
</feature>